<reference evidence="1" key="1">
    <citation type="submission" date="2021-10" db="EMBL/GenBank/DDBJ databases">
        <title>Tropical sea cucumber genome reveals ecological adaptation and Cuvierian tubules defense mechanism.</title>
        <authorList>
            <person name="Chen T."/>
        </authorList>
    </citation>
    <scope>NUCLEOTIDE SEQUENCE</scope>
    <source>
        <strain evidence="1">Nanhai2018</strain>
        <tissue evidence="1">Muscle</tissue>
    </source>
</reference>
<name>A0A9Q1BVT4_HOLLE</name>
<dbReference type="EMBL" id="JAIZAY010000011">
    <property type="protein sequence ID" value="KAJ8033578.1"/>
    <property type="molecule type" value="Genomic_DNA"/>
</dbReference>
<gene>
    <name evidence="1" type="ORF">HOLleu_23869</name>
</gene>
<protein>
    <submittedName>
        <fullName evidence="1">Uncharacterized protein</fullName>
    </submittedName>
</protein>
<accession>A0A9Q1BVT4</accession>
<organism evidence="1 2">
    <name type="scientific">Holothuria leucospilota</name>
    <name type="common">Black long sea cucumber</name>
    <name type="synonym">Mertensiothuria leucospilota</name>
    <dbReference type="NCBI Taxonomy" id="206669"/>
    <lineage>
        <taxon>Eukaryota</taxon>
        <taxon>Metazoa</taxon>
        <taxon>Echinodermata</taxon>
        <taxon>Eleutherozoa</taxon>
        <taxon>Echinozoa</taxon>
        <taxon>Holothuroidea</taxon>
        <taxon>Aspidochirotacea</taxon>
        <taxon>Aspidochirotida</taxon>
        <taxon>Holothuriidae</taxon>
        <taxon>Holothuria</taxon>
    </lineage>
</organism>
<keyword evidence="2" id="KW-1185">Reference proteome</keyword>
<proteinExistence type="predicted"/>
<evidence type="ECO:0000313" key="1">
    <source>
        <dbReference type="EMBL" id="KAJ8033578.1"/>
    </source>
</evidence>
<dbReference type="AlphaFoldDB" id="A0A9Q1BVT4"/>
<dbReference type="Proteomes" id="UP001152320">
    <property type="component" value="Chromosome 11"/>
</dbReference>
<sequence>MLKVNVNCEPVALRNPILSLTSRQKKPLTLRTSFYWRRSQKAVKTWIFLEQLTFLQLPLEANHFTFQLGRE</sequence>
<evidence type="ECO:0000313" key="2">
    <source>
        <dbReference type="Proteomes" id="UP001152320"/>
    </source>
</evidence>
<comment type="caution">
    <text evidence="1">The sequence shown here is derived from an EMBL/GenBank/DDBJ whole genome shotgun (WGS) entry which is preliminary data.</text>
</comment>